<name>A0A8H5CNG9_9AGAR</name>
<evidence type="ECO:0000313" key="3">
    <source>
        <dbReference type="EMBL" id="KAF5344925.1"/>
    </source>
</evidence>
<protein>
    <recommendedName>
        <fullName evidence="2">Heterokaryon incompatibility domain-containing protein</fullName>
    </recommendedName>
</protein>
<keyword evidence="4" id="KW-1185">Reference proteome</keyword>
<dbReference type="PANTHER" id="PTHR10622:SF10">
    <property type="entry name" value="HET DOMAIN-CONTAINING PROTEIN"/>
    <property type="match status" value="1"/>
</dbReference>
<evidence type="ECO:0000313" key="4">
    <source>
        <dbReference type="Proteomes" id="UP000559256"/>
    </source>
</evidence>
<feature type="chain" id="PRO_5034046985" description="Heterokaryon incompatibility domain-containing protein" evidence="1">
    <location>
        <begin position="27"/>
        <end position="575"/>
    </location>
</feature>
<proteinExistence type="predicted"/>
<dbReference type="InterPro" id="IPR010730">
    <property type="entry name" value="HET"/>
</dbReference>
<organism evidence="3 4">
    <name type="scientific">Tetrapyrgos nigripes</name>
    <dbReference type="NCBI Taxonomy" id="182062"/>
    <lineage>
        <taxon>Eukaryota</taxon>
        <taxon>Fungi</taxon>
        <taxon>Dikarya</taxon>
        <taxon>Basidiomycota</taxon>
        <taxon>Agaricomycotina</taxon>
        <taxon>Agaricomycetes</taxon>
        <taxon>Agaricomycetidae</taxon>
        <taxon>Agaricales</taxon>
        <taxon>Marasmiineae</taxon>
        <taxon>Marasmiaceae</taxon>
        <taxon>Tetrapyrgos</taxon>
    </lineage>
</organism>
<accession>A0A8H5CNG9</accession>
<dbReference type="Pfam" id="PF06985">
    <property type="entry name" value="HET"/>
    <property type="match status" value="1"/>
</dbReference>
<dbReference type="EMBL" id="JAACJM010000117">
    <property type="protein sequence ID" value="KAF5344925.1"/>
    <property type="molecule type" value="Genomic_DNA"/>
</dbReference>
<dbReference type="Proteomes" id="UP000559256">
    <property type="component" value="Unassembled WGS sequence"/>
</dbReference>
<keyword evidence="1" id="KW-0732">Signal</keyword>
<comment type="caution">
    <text evidence="3">The sequence shown here is derived from an EMBL/GenBank/DDBJ whole genome shotgun (WGS) entry which is preliminary data.</text>
</comment>
<evidence type="ECO:0000256" key="1">
    <source>
        <dbReference type="SAM" id="SignalP"/>
    </source>
</evidence>
<reference evidence="3 4" key="1">
    <citation type="journal article" date="2020" name="ISME J.">
        <title>Uncovering the hidden diversity of litter-decomposition mechanisms in mushroom-forming fungi.</title>
        <authorList>
            <person name="Floudas D."/>
            <person name="Bentzer J."/>
            <person name="Ahren D."/>
            <person name="Johansson T."/>
            <person name="Persson P."/>
            <person name="Tunlid A."/>
        </authorList>
    </citation>
    <scope>NUCLEOTIDE SEQUENCE [LARGE SCALE GENOMIC DNA]</scope>
    <source>
        <strain evidence="3 4">CBS 291.85</strain>
    </source>
</reference>
<sequence>MNCWSKATHLSFSLLLSTNIMRLLNTKTLQLEEFLTDIPKYAILSHTWGKEEVTFQDIQNLKVAKRKAGFHKIYKACQHARNYGFEWIWIDSCCINKESSAELSEAINSMYQYYEDSEVCYAYLCDTTRDEDPDPRFTKLCLQECRWFKRGWTLQELLAPSYVVFLDRNWKEIGTRWSLRDTVSSITSIPPRVFEEGGSIETFSIAQRMSWAAIRETTRPEDQAYCLMGLFGVSMSPIYGEGSAKAFMRLQQEIIKISDDRSIFAWRALSSDVGISESIWDSESAYSFANNGLHIRLPLLPTESEPRYNNRIFIASLHCRSDRDGRHFSVYLKKTVGRQFVRCRPDELALDYFSPALKHLHEVIVKETPPSRHMTKKKPPGFLPDTGVFHIIRPSDAKITVLQPCIGKGWAVFNQKTGRLEVGSLEVSVTAMKCRVEDTGEVFVVIIGYDVLHNIPRFKVVTGDNLPETPADLDVIWPAVESEPHRDRAQEPLASGGTISLAIQMTGKSSRNHRILEIDYITAPDPNCRALTKYMGPPIGANLDTALEVKLPKHFDKQGIFNPRYVDDLQSTPEA</sequence>
<feature type="signal peptide" evidence="1">
    <location>
        <begin position="1"/>
        <end position="26"/>
    </location>
</feature>
<dbReference type="AlphaFoldDB" id="A0A8H5CNG9"/>
<evidence type="ECO:0000259" key="2">
    <source>
        <dbReference type="Pfam" id="PF06985"/>
    </source>
</evidence>
<dbReference type="PANTHER" id="PTHR10622">
    <property type="entry name" value="HET DOMAIN-CONTAINING PROTEIN"/>
    <property type="match status" value="1"/>
</dbReference>
<feature type="domain" description="Heterokaryon incompatibility" evidence="2">
    <location>
        <begin position="41"/>
        <end position="132"/>
    </location>
</feature>
<gene>
    <name evidence="3" type="ORF">D9758_011541</name>
</gene>